<dbReference type="Proteomes" id="UP000504637">
    <property type="component" value="Unplaced"/>
</dbReference>
<name>A0A6J3MDR0_9PEZI</name>
<organism evidence="3">
    <name type="scientific">Dissoconium aciculare CBS 342.82</name>
    <dbReference type="NCBI Taxonomy" id="1314786"/>
    <lineage>
        <taxon>Eukaryota</taxon>
        <taxon>Fungi</taxon>
        <taxon>Dikarya</taxon>
        <taxon>Ascomycota</taxon>
        <taxon>Pezizomycotina</taxon>
        <taxon>Dothideomycetes</taxon>
        <taxon>Dothideomycetidae</taxon>
        <taxon>Mycosphaerellales</taxon>
        <taxon>Dissoconiaceae</taxon>
        <taxon>Dissoconium</taxon>
    </lineage>
</organism>
<feature type="region of interest" description="Disordered" evidence="1">
    <location>
        <begin position="103"/>
        <end position="142"/>
    </location>
</feature>
<accession>A0A6J3MDR0</accession>
<dbReference type="GeneID" id="54366194"/>
<evidence type="ECO:0000256" key="1">
    <source>
        <dbReference type="SAM" id="MobiDB-lite"/>
    </source>
</evidence>
<gene>
    <name evidence="3" type="ORF">K489DRAFT_429942</name>
</gene>
<feature type="region of interest" description="Disordered" evidence="1">
    <location>
        <begin position="197"/>
        <end position="239"/>
    </location>
</feature>
<sequence length="420" mass="45975">MYEPSTAEPRIVEIHHSSRFVVMAPVTPSPRRFLAGGRSQKPDDAKAVAKPFLPSTGAADGPAPGRNVFAKTTTEGKQIAIGETIQLGHTSRALLQFAQTPRFNHGRSTQAPPSTPRPSIVSTTVNSSVRAKREDVEEVASPEMHDDFRDRRGRYLDEEDDYYNAHAVHANGKDRTELFYQTNEQVSAATLNNEINEGGTWSQELPFSPKRRKLRQPQADQQQEHEHPMPIDNPARPIFQRPTVPASAARPEHLTTSIPQFVTVGAPSTSSNTSLRPTFLRPAENTDVTALPLPEIFSPHRRGAKFVPGGTAAIVQQWILQAGQDAIMSRRIRRFDDDFAMTITVRQVHGSGPMIISGCRVGDEESTVEILLSAHATAASSRGCEVVPGCRVGIRAPMWDVIGPGGRSLIVAADWRSLPA</sequence>
<evidence type="ECO:0000313" key="2">
    <source>
        <dbReference type="Proteomes" id="UP000504637"/>
    </source>
</evidence>
<reference evidence="3" key="2">
    <citation type="submission" date="2020-04" db="EMBL/GenBank/DDBJ databases">
        <authorList>
            <consortium name="NCBI Genome Project"/>
        </authorList>
    </citation>
    <scope>NUCLEOTIDE SEQUENCE</scope>
    <source>
        <strain evidence="3">CBS 342.82</strain>
    </source>
</reference>
<dbReference type="OrthoDB" id="5389296at2759"/>
<feature type="compositionally biased region" description="Polar residues" evidence="1">
    <location>
        <begin position="103"/>
        <end position="112"/>
    </location>
</feature>
<dbReference type="RefSeq" id="XP_033462775.1">
    <property type="nucleotide sequence ID" value="XM_033608394.1"/>
</dbReference>
<reference evidence="3" key="1">
    <citation type="submission" date="2020-01" db="EMBL/GenBank/DDBJ databases">
        <authorList>
            <consortium name="DOE Joint Genome Institute"/>
            <person name="Haridas S."/>
            <person name="Albert R."/>
            <person name="Binder M."/>
            <person name="Bloem J."/>
            <person name="Labutti K."/>
            <person name="Salamov A."/>
            <person name="Andreopoulos B."/>
            <person name="Baker S.E."/>
            <person name="Barry K."/>
            <person name="Bills G."/>
            <person name="Bluhm B.H."/>
            <person name="Cannon C."/>
            <person name="Castanera R."/>
            <person name="Culley D.E."/>
            <person name="Daum C."/>
            <person name="Ezra D."/>
            <person name="Gonzalez J.B."/>
            <person name="Henrissat B."/>
            <person name="Kuo A."/>
            <person name="Liang C."/>
            <person name="Lipzen A."/>
            <person name="Lutzoni F."/>
            <person name="Magnuson J."/>
            <person name="Mondo S."/>
            <person name="Nolan M."/>
            <person name="Ohm R."/>
            <person name="Pangilinan J."/>
            <person name="Park H.-J."/>
            <person name="Ramirez L."/>
            <person name="Alfaro M."/>
            <person name="Sun H."/>
            <person name="Tritt A."/>
            <person name="Yoshinaga Y."/>
            <person name="Zwiers L.-H."/>
            <person name="Turgeon B.G."/>
            <person name="Goodwin S.B."/>
            <person name="Spatafora J.W."/>
            <person name="Crous P.W."/>
            <person name="Grigoriev I.V."/>
        </authorList>
    </citation>
    <scope>NUCLEOTIDE SEQUENCE</scope>
    <source>
        <strain evidence="3">CBS 342.82</strain>
    </source>
</reference>
<protein>
    <submittedName>
        <fullName evidence="3">Uncharacterized protein</fullName>
    </submittedName>
</protein>
<dbReference type="AlphaFoldDB" id="A0A6J3MDR0"/>
<feature type="compositionally biased region" description="Polar residues" evidence="1">
    <location>
        <begin position="120"/>
        <end position="129"/>
    </location>
</feature>
<evidence type="ECO:0000313" key="3">
    <source>
        <dbReference type="RefSeq" id="XP_033462775.1"/>
    </source>
</evidence>
<keyword evidence="2" id="KW-1185">Reference proteome</keyword>
<proteinExistence type="predicted"/>
<reference evidence="3" key="3">
    <citation type="submission" date="2025-08" db="UniProtKB">
        <authorList>
            <consortium name="RefSeq"/>
        </authorList>
    </citation>
    <scope>IDENTIFICATION</scope>
    <source>
        <strain evidence="3">CBS 342.82</strain>
    </source>
</reference>